<organism evidence="11 12">
    <name type="scientific">Parvularcula lutaonensis</name>
    <dbReference type="NCBI Taxonomy" id="491923"/>
    <lineage>
        <taxon>Bacteria</taxon>
        <taxon>Pseudomonadati</taxon>
        <taxon>Pseudomonadota</taxon>
        <taxon>Alphaproteobacteria</taxon>
        <taxon>Parvularculales</taxon>
        <taxon>Parvularculaceae</taxon>
        <taxon>Parvularcula</taxon>
    </lineage>
</organism>
<keyword evidence="9 10" id="KW-0472">Membrane</keyword>
<keyword evidence="12" id="KW-1185">Reference proteome</keyword>
<dbReference type="Pfam" id="PF03748">
    <property type="entry name" value="FliL"/>
    <property type="match status" value="1"/>
</dbReference>
<evidence type="ECO:0000256" key="6">
    <source>
        <dbReference type="ARBA" id="ARBA00022692"/>
    </source>
</evidence>
<accession>A0ABV7MDL3</accession>
<dbReference type="InterPro" id="IPR005503">
    <property type="entry name" value="FliL"/>
</dbReference>
<keyword evidence="4" id="KW-1003">Cell membrane</keyword>
<evidence type="ECO:0000256" key="10">
    <source>
        <dbReference type="RuleBase" id="RU364125"/>
    </source>
</evidence>
<comment type="subcellular location">
    <subcellularLocation>
        <location evidence="10">Cell inner membrane</location>
    </subcellularLocation>
    <subcellularLocation>
        <location evidence="2">Cell membrane</location>
        <topology evidence="2">Single-pass membrane protein</topology>
    </subcellularLocation>
</comment>
<keyword evidence="11" id="KW-0282">Flagellum</keyword>
<comment type="function">
    <text evidence="1 10">Controls the rotational direction of flagella during chemotaxis.</text>
</comment>
<evidence type="ECO:0000313" key="11">
    <source>
        <dbReference type="EMBL" id="MFC3303143.1"/>
    </source>
</evidence>
<comment type="caution">
    <text evidence="11">The sequence shown here is derived from an EMBL/GenBank/DDBJ whole genome shotgun (WGS) entry which is preliminary data.</text>
</comment>
<keyword evidence="11" id="KW-0966">Cell projection</keyword>
<feature type="transmembrane region" description="Helical" evidence="10">
    <location>
        <begin position="28"/>
        <end position="50"/>
    </location>
</feature>
<evidence type="ECO:0000256" key="7">
    <source>
        <dbReference type="ARBA" id="ARBA00022779"/>
    </source>
</evidence>
<dbReference type="Proteomes" id="UP001595607">
    <property type="component" value="Unassembled WGS sequence"/>
</dbReference>
<protein>
    <recommendedName>
        <fullName evidence="10">Flagellar protein FliL</fullName>
    </recommendedName>
</protein>
<keyword evidence="8 10" id="KW-1133">Transmembrane helix</keyword>
<evidence type="ECO:0000256" key="3">
    <source>
        <dbReference type="ARBA" id="ARBA00008281"/>
    </source>
</evidence>
<dbReference type="RefSeq" id="WP_189575399.1">
    <property type="nucleotide sequence ID" value="NZ_BMXU01000002.1"/>
</dbReference>
<evidence type="ECO:0000256" key="9">
    <source>
        <dbReference type="ARBA" id="ARBA00023136"/>
    </source>
</evidence>
<keyword evidence="5 10" id="KW-0145">Chemotaxis</keyword>
<evidence type="ECO:0000313" key="12">
    <source>
        <dbReference type="Proteomes" id="UP001595607"/>
    </source>
</evidence>
<evidence type="ECO:0000256" key="2">
    <source>
        <dbReference type="ARBA" id="ARBA00004162"/>
    </source>
</evidence>
<evidence type="ECO:0000256" key="8">
    <source>
        <dbReference type="ARBA" id="ARBA00022989"/>
    </source>
</evidence>
<keyword evidence="10" id="KW-0997">Cell inner membrane</keyword>
<evidence type="ECO:0000256" key="1">
    <source>
        <dbReference type="ARBA" id="ARBA00002254"/>
    </source>
</evidence>
<gene>
    <name evidence="11" type="ORF">ACFONP_10410</name>
</gene>
<keyword evidence="7 10" id="KW-0283">Flagellar rotation</keyword>
<proteinExistence type="inferred from homology"/>
<keyword evidence="11" id="KW-0969">Cilium</keyword>
<sequence length="172" mass="19425">MEDSEENLNEAPAIPKLRKNRMESLGPALFAVTALLCSVGSFMAGGYLSLGREGIAELVEATTNNNLDATVKPTHEWIELEKTIYQLDRREDAKYVLAKFTIRAPIDKAEEVRRRLPELEFALQTYIRELSSRELQGAMGLYNLRNACLFRARRILGRDAVDDILIGELLVE</sequence>
<dbReference type="EMBL" id="JBHRVA010000003">
    <property type="protein sequence ID" value="MFC3303143.1"/>
    <property type="molecule type" value="Genomic_DNA"/>
</dbReference>
<reference evidence="12" key="1">
    <citation type="journal article" date="2019" name="Int. J. Syst. Evol. Microbiol.">
        <title>The Global Catalogue of Microorganisms (GCM) 10K type strain sequencing project: providing services to taxonomists for standard genome sequencing and annotation.</title>
        <authorList>
            <consortium name="The Broad Institute Genomics Platform"/>
            <consortium name="The Broad Institute Genome Sequencing Center for Infectious Disease"/>
            <person name="Wu L."/>
            <person name="Ma J."/>
        </authorList>
    </citation>
    <scope>NUCLEOTIDE SEQUENCE [LARGE SCALE GENOMIC DNA]</scope>
    <source>
        <strain evidence="12">KCTC 22245</strain>
    </source>
</reference>
<keyword evidence="6 10" id="KW-0812">Transmembrane</keyword>
<evidence type="ECO:0000256" key="4">
    <source>
        <dbReference type="ARBA" id="ARBA00022475"/>
    </source>
</evidence>
<comment type="similarity">
    <text evidence="3 10">Belongs to the FliL family.</text>
</comment>
<evidence type="ECO:0000256" key="5">
    <source>
        <dbReference type="ARBA" id="ARBA00022500"/>
    </source>
</evidence>
<name>A0ABV7MDL3_9PROT</name>